<evidence type="ECO:0000313" key="3">
    <source>
        <dbReference type="Proteomes" id="UP000604046"/>
    </source>
</evidence>
<reference evidence="2" key="1">
    <citation type="submission" date="2021-02" db="EMBL/GenBank/DDBJ databases">
        <authorList>
            <person name="Dougan E. K."/>
            <person name="Rhodes N."/>
            <person name="Thang M."/>
            <person name="Chan C."/>
        </authorList>
    </citation>
    <scope>NUCLEOTIDE SEQUENCE</scope>
</reference>
<organism evidence="2 3">
    <name type="scientific">Symbiodinium natans</name>
    <dbReference type="NCBI Taxonomy" id="878477"/>
    <lineage>
        <taxon>Eukaryota</taxon>
        <taxon>Sar</taxon>
        <taxon>Alveolata</taxon>
        <taxon>Dinophyceae</taxon>
        <taxon>Suessiales</taxon>
        <taxon>Symbiodiniaceae</taxon>
        <taxon>Symbiodinium</taxon>
    </lineage>
</organism>
<proteinExistence type="predicted"/>
<protein>
    <submittedName>
        <fullName evidence="2">TY1B-NL2 protein</fullName>
    </submittedName>
</protein>
<gene>
    <name evidence="2" type="primary">TY1B-NL2</name>
    <name evidence="2" type="ORF">SNAT2548_LOCUS17465</name>
</gene>
<evidence type="ECO:0000313" key="2">
    <source>
        <dbReference type="EMBL" id="CAE7333919.1"/>
    </source>
</evidence>
<feature type="compositionally biased region" description="Low complexity" evidence="1">
    <location>
        <begin position="216"/>
        <end position="226"/>
    </location>
</feature>
<dbReference type="Proteomes" id="UP000604046">
    <property type="component" value="Unassembled WGS sequence"/>
</dbReference>
<sequence>MNIDEEGLPSPSTPRISYEPKGHHCSLDTASSSTSFCSFCFRYNYSVCRTTEEFMMSLKPRALSWRRFGQWCRHPDWDQNNGSQAQVEAHILKLQNEFDLRMKQVDDDHHSTKSRVRNLEDTAVSRTEVPDAHMVQEQVDETFSAAQHLRSVVEAKHLELDHGLAEARESSQDLSNTQRKEQADEQYLDAYEGSWWGNQAGLQGQEEPERPPGLTSSSAASSSQQALKPLGEPIGGPSGQNPAPAEGRNTSQEQGNAIHHARWKLLADVPSLQVGSGEPWEVGMRFRTWLKQLDTVAGTIAPAFSTFVTAQVQLAEQRHGERMAGLVTLGPPPDVDPRDSECESRLILLLIRCLPQEWKTSVLEQQDESKGMRALDLLEGVFEVLQPGGAAEMQSLNTFVRTLRPVTTAKDGLSVLRRWRLARTRATALALPKLAPFEELQVLSTMAQTLERRHDRFRTLLGLLRTDPDIIRPTAAGVEKMVTLIEQQLQLLSA</sequence>
<keyword evidence="3" id="KW-1185">Reference proteome</keyword>
<dbReference type="OrthoDB" id="419731at2759"/>
<evidence type="ECO:0000256" key="1">
    <source>
        <dbReference type="SAM" id="MobiDB-lite"/>
    </source>
</evidence>
<accession>A0A812PH55</accession>
<name>A0A812PH55_9DINO</name>
<feature type="region of interest" description="Disordered" evidence="1">
    <location>
        <begin position="198"/>
        <end position="255"/>
    </location>
</feature>
<dbReference type="EMBL" id="CAJNDS010002112">
    <property type="protein sequence ID" value="CAE7333919.1"/>
    <property type="molecule type" value="Genomic_DNA"/>
</dbReference>
<comment type="caution">
    <text evidence="2">The sequence shown here is derived from an EMBL/GenBank/DDBJ whole genome shotgun (WGS) entry which is preliminary data.</text>
</comment>
<dbReference type="AlphaFoldDB" id="A0A812PH55"/>